<dbReference type="Pfam" id="PF09130">
    <property type="entry name" value="DUF1932"/>
    <property type="match status" value="1"/>
</dbReference>
<protein>
    <submittedName>
        <fullName evidence="6">NAD binding domain of 6-phosphogluconate dehydrogenase family protein</fullName>
    </submittedName>
</protein>
<dbReference type="Gene3D" id="3.40.50.720">
    <property type="entry name" value="NAD(P)-binding Rossmann-like Domain"/>
    <property type="match status" value="1"/>
</dbReference>
<dbReference type="InterPro" id="IPR008927">
    <property type="entry name" value="6-PGluconate_DH-like_C_sf"/>
</dbReference>
<dbReference type="Gene3D" id="1.10.1040.10">
    <property type="entry name" value="N-(1-d-carboxylethyl)-l-norvaline Dehydrogenase, domain 2"/>
    <property type="match status" value="1"/>
</dbReference>
<proteinExistence type="inferred from homology"/>
<dbReference type="RefSeq" id="WP_050057048.1">
    <property type="nucleotide sequence ID" value="NZ_CAQI01000059.1"/>
</dbReference>
<dbReference type="InterPro" id="IPR036291">
    <property type="entry name" value="NAD(P)-bd_dom_sf"/>
</dbReference>
<comment type="similarity">
    <text evidence="1">Belongs to the HIBADH-related family.</text>
</comment>
<dbReference type="Pfam" id="PF03446">
    <property type="entry name" value="NAD_binding_2"/>
    <property type="match status" value="1"/>
</dbReference>
<keyword evidence="7" id="KW-1185">Reference proteome</keyword>
<dbReference type="GO" id="GO:0016491">
    <property type="term" value="F:oxidoreductase activity"/>
    <property type="evidence" value="ECO:0007669"/>
    <property type="project" value="UniProtKB-KW"/>
</dbReference>
<dbReference type="STRING" id="861266.ARTSIC4J27_4240"/>
<evidence type="ECO:0000259" key="4">
    <source>
        <dbReference type="Pfam" id="PF03446"/>
    </source>
</evidence>
<evidence type="ECO:0000313" key="7">
    <source>
        <dbReference type="Proteomes" id="UP000035722"/>
    </source>
</evidence>
<comment type="caution">
    <text evidence="6">The sequence shown here is derived from an EMBL/GenBank/DDBJ whole genome shotgun (WGS) entry which is preliminary data.</text>
</comment>
<dbReference type="AlphaFoldDB" id="A0A024H8A5"/>
<accession>A0A024H8A5</accession>
<sequence length="259" mass="25975">MTAVTFIGLGEAGATYAAALHAAGHKVTGFDPVAPTTPAGVTRAATAAQACEGAAIVLVMTGAAAARSVAQECLPVLEAGSCYADFTSSSPGVMRELGRLPGKADFADVAILGPVSALGEKTPLMVSGPGAQAVVDLLAPLGVDVEIAAGEPGAAMAHKLLRSVLMKGLASVVVEAVTAGRAAGLEEWIRAQIAGQLAGDGQAVIDRFLTGTAKHAVRRSKEMQDTASYLTDLGVPAEMTTASAAALSRMARATEPALR</sequence>
<dbReference type="SUPFAM" id="SSF48179">
    <property type="entry name" value="6-phosphogluconate dehydrogenase C-terminal domain-like"/>
    <property type="match status" value="1"/>
</dbReference>
<organism evidence="6 7">
    <name type="scientific">Pseudarthrobacter siccitolerans</name>
    <dbReference type="NCBI Taxonomy" id="861266"/>
    <lineage>
        <taxon>Bacteria</taxon>
        <taxon>Bacillati</taxon>
        <taxon>Actinomycetota</taxon>
        <taxon>Actinomycetes</taxon>
        <taxon>Micrococcales</taxon>
        <taxon>Micrococcaceae</taxon>
        <taxon>Pseudarthrobacter</taxon>
    </lineage>
</organism>
<name>A0A024H8A5_9MICC</name>
<evidence type="ECO:0000256" key="1">
    <source>
        <dbReference type="ARBA" id="ARBA00009080"/>
    </source>
</evidence>
<dbReference type="SUPFAM" id="SSF51735">
    <property type="entry name" value="NAD(P)-binding Rossmann-fold domains"/>
    <property type="match status" value="1"/>
</dbReference>
<feature type="active site" evidence="3">
    <location>
        <position position="159"/>
    </location>
</feature>
<evidence type="ECO:0000313" key="6">
    <source>
        <dbReference type="EMBL" id="CCQ48238.1"/>
    </source>
</evidence>
<evidence type="ECO:0000259" key="5">
    <source>
        <dbReference type="Pfam" id="PF09130"/>
    </source>
</evidence>
<evidence type="ECO:0000256" key="3">
    <source>
        <dbReference type="PIRSR" id="PIRSR000103-1"/>
    </source>
</evidence>
<dbReference type="GO" id="GO:0050661">
    <property type="term" value="F:NADP binding"/>
    <property type="evidence" value="ECO:0007669"/>
    <property type="project" value="InterPro"/>
</dbReference>
<reference evidence="7" key="1">
    <citation type="journal article" date="2014" name="Genome Announc.">
        <title>Genome Sequence of Arthrobacter siccitolerans 4J27, a Xeroprotectant-Producing Desiccation-Tolerant Microorganism.</title>
        <authorList>
            <person name="Manzanera M."/>
            <person name="Santa-Cruz-Calvo L."/>
            <person name="Vilchez J.I."/>
            <person name="Garcia-Fontana C."/>
            <person name="Silva-Castro G.A."/>
            <person name="Calvo C."/>
            <person name="Gonzalez-Lopez J."/>
        </authorList>
    </citation>
    <scope>NUCLEOTIDE SEQUENCE [LARGE SCALE GENOMIC DNA]</scope>
    <source>
        <strain evidence="7">4J27</strain>
    </source>
</reference>
<dbReference type="InterPro" id="IPR013328">
    <property type="entry name" value="6PGD_dom2"/>
</dbReference>
<dbReference type="Proteomes" id="UP000035722">
    <property type="component" value="Unassembled WGS sequence"/>
</dbReference>
<dbReference type="PIRSF" id="PIRSF000103">
    <property type="entry name" value="HIBADH"/>
    <property type="match status" value="1"/>
</dbReference>
<keyword evidence="2" id="KW-0560">Oxidoreductase</keyword>
<dbReference type="OrthoDB" id="943692at2"/>
<dbReference type="InterPro" id="IPR006115">
    <property type="entry name" value="6PGDH_NADP-bd"/>
</dbReference>
<feature type="domain" description="6-phosphogluconate dehydrogenase NADP-binding" evidence="4">
    <location>
        <begin position="4"/>
        <end position="128"/>
    </location>
</feature>
<dbReference type="InterPro" id="IPR015815">
    <property type="entry name" value="HIBADH-related"/>
</dbReference>
<gene>
    <name evidence="6" type="ORF">ARTSIC4J27_4240</name>
</gene>
<dbReference type="EMBL" id="CAQI01000059">
    <property type="protein sequence ID" value="CCQ48238.1"/>
    <property type="molecule type" value="Genomic_DNA"/>
</dbReference>
<dbReference type="InterPro" id="IPR015814">
    <property type="entry name" value="Pgluconate_DH_NAD-bd_C"/>
</dbReference>
<evidence type="ECO:0000256" key="2">
    <source>
        <dbReference type="ARBA" id="ARBA00023002"/>
    </source>
</evidence>
<feature type="domain" description="Phosphogluconate dehydrogenase NAD-binding putative C-terminal" evidence="5">
    <location>
        <begin position="182"/>
        <end position="248"/>
    </location>
</feature>